<dbReference type="EMBL" id="QJJS01000002">
    <property type="protein sequence ID" value="PXW98618.1"/>
    <property type="molecule type" value="Genomic_DNA"/>
</dbReference>
<evidence type="ECO:0000313" key="2">
    <source>
        <dbReference type="EMBL" id="PXW98618.1"/>
    </source>
</evidence>
<reference evidence="2 3" key="1">
    <citation type="submission" date="2018-05" db="EMBL/GenBank/DDBJ databases">
        <title>Genomic Encyclopedia of Type Strains, Phase IV (KMG-IV): sequencing the most valuable type-strain genomes for metagenomic binning, comparative biology and taxonomic classification.</title>
        <authorList>
            <person name="Goeker M."/>
        </authorList>
    </citation>
    <scope>NUCLEOTIDE SEQUENCE [LARGE SCALE GENOMIC DNA]</scope>
    <source>
        <strain evidence="2 3">DSM 566</strain>
    </source>
</reference>
<accession>A0A318H984</accession>
<dbReference type="CDD" id="cd00143">
    <property type="entry name" value="PP2Cc"/>
    <property type="match status" value="1"/>
</dbReference>
<dbReference type="Pfam" id="PF13672">
    <property type="entry name" value="PP2C_2"/>
    <property type="match status" value="1"/>
</dbReference>
<feature type="domain" description="PPM-type phosphatase" evidence="1">
    <location>
        <begin position="9"/>
        <end position="251"/>
    </location>
</feature>
<keyword evidence="3" id="KW-1185">Reference proteome</keyword>
<protein>
    <submittedName>
        <fullName evidence="2">Serine/threonine protein phosphatase PrpC</fullName>
    </submittedName>
</protein>
<dbReference type="Gene3D" id="3.60.40.10">
    <property type="entry name" value="PPM-type phosphatase domain"/>
    <property type="match status" value="1"/>
</dbReference>
<dbReference type="SMART" id="SM00332">
    <property type="entry name" value="PP2Cc"/>
    <property type="match status" value="1"/>
</dbReference>
<dbReference type="InterPro" id="IPR001932">
    <property type="entry name" value="PPM-type_phosphatase-like_dom"/>
</dbReference>
<evidence type="ECO:0000259" key="1">
    <source>
        <dbReference type="PROSITE" id="PS51746"/>
    </source>
</evidence>
<organism evidence="2 3">
    <name type="scientific">Sphaerotilus hippei</name>
    <dbReference type="NCBI Taxonomy" id="744406"/>
    <lineage>
        <taxon>Bacteria</taxon>
        <taxon>Pseudomonadati</taxon>
        <taxon>Pseudomonadota</taxon>
        <taxon>Betaproteobacteria</taxon>
        <taxon>Burkholderiales</taxon>
        <taxon>Sphaerotilaceae</taxon>
        <taxon>Sphaerotilus</taxon>
    </lineage>
</organism>
<dbReference type="SMART" id="SM00331">
    <property type="entry name" value="PP2C_SIG"/>
    <property type="match status" value="1"/>
</dbReference>
<dbReference type="OrthoDB" id="9801841at2"/>
<dbReference type="SUPFAM" id="SSF81606">
    <property type="entry name" value="PP2C-like"/>
    <property type="match status" value="1"/>
</dbReference>
<gene>
    <name evidence="2" type="ORF">C7444_10296</name>
</gene>
<dbReference type="PROSITE" id="PS51746">
    <property type="entry name" value="PPM_2"/>
    <property type="match status" value="1"/>
</dbReference>
<sequence>MIATPPSYRLSAATAIDRGDRLYQQDQVEVIAHPRTQGCLLAVLADGMGGKSGGRKAADQVLLVAQQLFDRFSPAKDAPVDLLRKLVLESHVMIKLTAITAEQEPHSTIAAALVLPNRECHLVHAGDSRVYVFRGAELVARTYDHSLVQRMVDQGELSEAEANDHPHSNLLTGCLGADEDPPLTFGRIDHLEVGDTLLVCSDGLWHYFTPRELGSILNALRPRDASQMLISKARQRARGGGDNLSLAIVKLDSLD</sequence>
<evidence type="ECO:0000313" key="3">
    <source>
        <dbReference type="Proteomes" id="UP000247811"/>
    </source>
</evidence>
<dbReference type="Proteomes" id="UP000247811">
    <property type="component" value="Unassembled WGS sequence"/>
</dbReference>
<name>A0A318H984_9BURK</name>
<dbReference type="RefSeq" id="WP_110399262.1">
    <property type="nucleotide sequence ID" value="NZ_QJJS01000002.1"/>
</dbReference>
<proteinExistence type="predicted"/>
<comment type="caution">
    <text evidence="2">The sequence shown here is derived from an EMBL/GenBank/DDBJ whole genome shotgun (WGS) entry which is preliminary data.</text>
</comment>
<dbReference type="InterPro" id="IPR036457">
    <property type="entry name" value="PPM-type-like_dom_sf"/>
</dbReference>
<dbReference type="AlphaFoldDB" id="A0A318H984"/>